<dbReference type="Gene3D" id="1.10.510.10">
    <property type="entry name" value="Transferase(Phosphotransferase) domain 1"/>
    <property type="match status" value="1"/>
</dbReference>
<name>D1AAT3_THECD</name>
<feature type="binding site" evidence="5">
    <location>
        <position position="52"/>
    </location>
    <ligand>
        <name>ATP</name>
        <dbReference type="ChEBI" id="CHEBI:30616"/>
    </ligand>
</feature>
<dbReference type="PROSITE" id="PS00107">
    <property type="entry name" value="PROTEIN_KINASE_ATP"/>
    <property type="match status" value="1"/>
</dbReference>
<keyword evidence="4 5" id="KW-0067">ATP-binding</keyword>
<feature type="domain" description="Protein kinase" evidence="7">
    <location>
        <begin position="15"/>
        <end position="269"/>
    </location>
</feature>
<dbReference type="HOGENOM" id="CLU_000288_135_1_11"/>
<proteinExistence type="predicted"/>
<accession>D1AAT3</accession>
<evidence type="ECO:0000313" key="9">
    <source>
        <dbReference type="Proteomes" id="UP000001918"/>
    </source>
</evidence>
<dbReference type="AlphaFoldDB" id="D1AAT3"/>
<dbReference type="EMBL" id="CP001738">
    <property type="protein sequence ID" value="ACY97093.1"/>
    <property type="molecule type" value="Genomic_DNA"/>
</dbReference>
<dbReference type="Gene3D" id="3.30.200.20">
    <property type="entry name" value="Phosphorylase Kinase, domain 1"/>
    <property type="match status" value="1"/>
</dbReference>
<dbReference type="RefSeq" id="WP_012851877.1">
    <property type="nucleotide sequence ID" value="NC_013510.1"/>
</dbReference>
<dbReference type="InterPro" id="IPR017441">
    <property type="entry name" value="Protein_kinase_ATP_BS"/>
</dbReference>
<evidence type="ECO:0000256" key="6">
    <source>
        <dbReference type="SAM" id="MobiDB-lite"/>
    </source>
</evidence>
<organism evidence="8 9">
    <name type="scientific">Thermomonospora curvata (strain ATCC 19995 / DSM 43183 / JCM 3096 / KCTC 9072 / NBRC 15933 / NCIMB 10081 / Henssen B9)</name>
    <dbReference type="NCBI Taxonomy" id="471852"/>
    <lineage>
        <taxon>Bacteria</taxon>
        <taxon>Bacillati</taxon>
        <taxon>Actinomycetota</taxon>
        <taxon>Actinomycetes</taxon>
        <taxon>Streptosporangiales</taxon>
        <taxon>Thermomonosporaceae</taxon>
        <taxon>Thermomonospora</taxon>
    </lineage>
</organism>
<dbReference type="SMART" id="SM00220">
    <property type="entry name" value="S_TKc"/>
    <property type="match status" value="1"/>
</dbReference>
<feature type="region of interest" description="Disordered" evidence="6">
    <location>
        <begin position="366"/>
        <end position="421"/>
    </location>
</feature>
<dbReference type="SUPFAM" id="SSF56112">
    <property type="entry name" value="Protein kinase-like (PK-like)"/>
    <property type="match status" value="1"/>
</dbReference>
<dbReference type="STRING" id="471852.Tcur_1517"/>
<evidence type="ECO:0000256" key="2">
    <source>
        <dbReference type="ARBA" id="ARBA00022741"/>
    </source>
</evidence>
<dbReference type="Pfam" id="PF00069">
    <property type="entry name" value="Pkinase"/>
    <property type="match status" value="1"/>
</dbReference>
<feature type="region of interest" description="Disordered" evidence="6">
    <location>
        <begin position="289"/>
        <end position="309"/>
    </location>
</feature>
<dbReference type="PROSITE" id="PS00108">
    <property type="entry name" value="PROTEIN_KINASE_ST"/>
    <property type="match status" value="1"/>
</dbReference>
<evidence type="ECO:0000256" key="5">
    <source>
        <dbReference type="PROSITE-ProRule" id="PRU10141"/>
    </source>
</evidence>
<evidence type="ECO:0000259" key="7">
    <source>
        <dbReference type="PROSITE" id="PS50011"/>
    </source>
</evidence>
<dbReference type="KEGG" id="tcu:Tcur_1517"/>
<feature type="compositionally biased region" description="Low complexity" evidence="6">
    <location>
        <begin position="366"/>
        <end position="399"/>
    </location>
</feature>
<dbReference type="GO" id="GO:0005524">
    <property type="term" value="F:ATP binding"/>
    <property type="evidence" value="ECO:0007669"/>
    <property type="project" value="UniProtKB-UniRule"/>
</dbReference>
<evidence type="ECO:0000256" key="4">
    <source>
        <dbReference type="ARBA" id="ARBA00022840"/>
    </source>
</evidence>
<dbReference type="CDD" id="cd14014">
    <property type="entry name" value="STKc_PknB_like"/>
    <property type="match status" value="1"/>
</dbReference>
<dbReference type="InterPro" id="IPR011009">
    <property type="entry name" value="Kinase-like_dom_sf"/>
</dbReference>
<dbReference type="GO" id="GO:0004674">
    <property type="term" value="F:protein serine/threonine kinase activity"/>
    <property type="evidence" value="ECO:0007669"/>
    <property type="project" value="UniProtKB-KW"/>
</dbReference>
<dbReference type="eggNOG" id="COG0515">
    <property type="taxonomic scope" value="Bacteria"/>
</dbReference>
<dbReference type="InterPro" id="IPR000719">
    <property type="entry name" value="Prot_kinase_dom"/>
</dbReference>
<keyword evidence="3 8" id="KW-0418">Kinase</keyword>
<protein>
    <submittedName>
        <fullName evidence="8">Serine/threonine protein kinase</fullName>
    </submittedName>
</protein>
<dbReference type="PANTHER" id="PTHR43289:SF34">
    <property type="entry name" value="SERINE_THREONINE-PROTEIN KINASE YBDM-RELATED"/>
    <property type="match status" value="1"/>
</dbReference>
<dbReference type="OrthoDB" id="9762169at2"/>
<evidence type="ECO:0000256" key="3">
    <source>
        <dbReference type="ARBA" id="ARBA00022777"/>
    </source>
</evidence>
<dbReference type="PANTHER" id="PTHR43289">
    <property type="entry name" value="MITOGEN-ACTIVATED PROTEIN KINASE KINASE KINASE 20-RELATED"/>
    <property type="match status" value="1"/>
</dbReference>
<evidence type="ECO:0000256" key="1">
    <source>
        <dbReference type="ARBA" id="ARBA00022679"/>
    </source>
</evidence>
<gene>
    <name evidence="8" type="ordered locus">Tcur_1517</name>
</gene>
<keyword evidence="2 5" id="KW-0547">Nucleotide-binding</keyword>
<keyword evidence="1" id="KW-0808">Transferase</keyword>
<reference evidence="8 9" key="1">
    <citation type="journal article" date="2011" name="Stand. Genomic Sci.">
        <title>Complete genome sequence of Thermomonospora curvata type strain (B9).</title>
        <authorList>
            <person name="Chertkov O."/>
            <person name="Sikorski J."/>
            <person name="Nolan M."/>
            <person name="Lapidus A."/>
            <person name="Lucas S."/>
            <person name="Del Rio T.G."/>
            <person name="Tice H."/>
            <person name="Cheng J.F."/>
            <person name="Goodwin L."/>
            <person name="Pitluck S."/>
            <person name="Liolios K."/>
            <person name="Ivanova N."/>
            <person name="Mavromatis K."/>
            <person name="Mikhailova N."/>
            <person name="Ovchinnikova G."/>
            <person name="Pati A."/>
            <person name="Chen A."/>
            <person name="Palaniappan K."/>
            <person name="Djao O.D."/>
            <person name="Land M."/>
            <person name="Hauser L."/>
            <person name="Chang Y.J."/>
            <person name="Jeffries C.D."/>
            <person name="Brettin T."/>
            <person name="Han C."/>
            <person name="Detter J.C."/>
            <person name="Rohde M."/>
            <person name="Goker M."/>
            <person name="Woyke T."/>
            <person name="Bristow J."/>
            <person name="Eisen J.A."/>
            <person name="Markowitz V."/>
            <person name="Hugenholtz P."/>
            <person name="Klenk H.P."/>
            <person name="Kyrpides N.C."/>
        </authorList>
    </citation>
    <scope>NUCLEOTIDE SEQUENCE [LARGE SCALE GENOMIC DNA]</scope>
    <source>
        <strain evidence="9">ATCC 19995 / DSM 43183 / JCM 3096 / KCTC 9072 / NBRC 15933 / NCIMB 10081 / Henssen B9</strain>
    </source>
</reference>
<sequence length="547" mass="56769">MEPLQPTDPRQIGPYRLSARLGSGAMGQVYLGRSPGGRPVAVKVIHPAVAAKPNFRARFAREVEAARRVGGFYTAQVVDADPAADPPWLVTAYVPGLSLQEIVAEHGGLPLNALTRLGAGLAEGLAAVHACGLVHRDLKPSNVIVAPDGPRIIDFGIVRALDASTVTATGAFVGTPAYASPEQTRGEPPGPASDVFSFGCVLAFAACGHGPFDAGSLAAVVHKILHQEPDLRRVPAPLRSLIADCLAKDPAARPGVPQLLQRLGGRATITAGWLPPAVASMIADRSTLPEEPPAVTAAPPGPARPAHPVRRRRWRTVALAGVPVLLVATGAAGTTWWRAASSDSGSRSVAVASAVPSVAAALSPAGTAAPQRSAAAEPAGDHPSSTASPPAGAPSSAAPRGERSRAPRQRPGPSQQPVPPAWANCRVYAPVEKDKVAISPCIRATKSGLDMIVNVKALEPQGTPGPVTVWVWIANDKNTKYRASLHKCRMRLKSEEDEGSCGPYSFTPPGPGIYHSAAATSTVDQELPPSWPPQWTGTCSASLRWPA</sequence>
<evidence type="ECO:0000313" key="8">
    <source>
        <dbReference type="EMBL" id="ACY97093.1"/>
    </source>
</evidence>
<dbReference type="Proteomes" id="UP000001918">
    <property type="component" value="Chromosome"/>
</dbReference>
<keyword evidence="9" id="KW-1185">Reference proteome</keyword>
<dbReference type="InterPro" id="IPR008271">
    <property type="entry name" value="Ser/Thr_kinase_AS"/>
</dbReference>
<keyword evidence="8" id="KW-0723">Serine/threonine-protein kinase</keyword>
<dbReference type="PROSITE" id="PS50011">
    <property type="entry name" value="PROTEIN_KINASE_DOM"/>
    <property type="match status" value="1"/>
</dbReference>